<sequence length="237" mass="24039">MTRTRPFLALALLALSASLLVADPAAADCSGPTIEYDAGEVQPGGTVTVRGSAWGDECYDTGPPPDGEGVLGRPIEDIAIVVEQGPVAALVAIGSADDDYEFEVEVTMPPSILPGEARVRAFWARGIVFDATDATVVVTGEAPPDLVELSPVRFGPTEEAEADTMLAPDEDSAVDGGAAAPTSGDADDLGSGASNGDPLFVLWLVLAAAGGAAVAMAVCLRGRTSVTTADQLRGTGR</sequence>
<feature type="region of interest" description="Disordered" evidence="1">
    <location>
        <begin position="157"/>
        <end position="190"/>
    </location>
</feature>
<feature type="transmembrane region" description="Helical" evidence="2">
    <location>
        <begin position="200"/>
        <end position="220"/>
    </location>
</feature>
<dbReference type="KEGG" id="atq:GH723_12040"/>
<keyword evidence="2" id="KW-0472">Membrane</keyword>
<evidence type="ECO:0000313" key="5">
    <source>
        <dbReference type="Proteomes" id="UP000334019"/>
    </source>
</evidence>
<keyword evidence="2" id="KW-1133">Transmembrane helix</keyword>
<gene>
    <name evidence="4" type="ORF">GH723_12040</name>
</gene>
<name>A0A5Q2RNU6_9ACTN</name>
<feature type="signal peptide" evidence="3">
    <location>
        <begin position="1"/>
        <end position="27"/>
    </location>
</feature>
<accession>A0A5Q2RNU6</accession>
<dbReference type="Proteomes" id="UP000334019">
    <property type="component" value="Chromosome"/>
</dbReference>
<dbReference type="EMBL" id="CP045851">
    <property type="protein sequence ID" value="QGG95767.1"/>
    <property type="molecule type" value="Genomic_DNA"/>
</dbReference>
<keyword evidence="3" id="KW-0732">Signal</keyword>
<feature type="chain" id="PRO_5024436934" description="IPT/TIG domain-containing protein" evidence="3">
    <location>
        <begin position="28"/>
        <end position="237"/>
    </location>
</feature>
<feature type="compositionally biased region" description="Acidic residues" evidence="1">
    <location>
        <begin position="158"/>
        <end position="173"/>
    </location>
</feature>
<organism evidence="4 5">
    <name type="scientific">Actinomarinicola tropica</name>
    <dbReference type="NCBI Taxonomy" id="2789776"/>
    <lineage>
        <taxon>Bacteria</taxon>
        <taxon>Bacillati</taxon>
        <taxon>Actinomycetota</taxon>
        <taxon>Acidimicrobiia</taxon>
        <taxon>Acidimicrobiales</taxon>
        <taxon>Iamiaceae</taxon>
        <taxon>Actinomarinicola</taxon>
    </lineage>
</organism>
<proteinExistence type="predicted"/>
<dbReference type="RefSeq" id="WP_153759873.1">
    <property type="nucleotide sequence ID" value="NZ_CP045851.1"/>
</dbReference>
<keyword evidence="2" id="KW-0812">Transmembrane</keyword>
<evidence type="ECO:0000256" key="2">
    <source>
        <dbReference type="SAM" id="Phobius"/>
    </source>
</evidence>
<evidence type="ECO:0000256" key="3">
    <source>
        <dbReference type="SAM" id="SignalP"/>
    </source>
</evidence>
<evidence type="ECO:0000313" key="4">
    <source>
        <dbReference type="EMBL" id="QGG95767.1"/>
    </source>
</evidence>
<keyword evidence="5" id="KW-1185">Reference proteome</keyword>
<dbReference type="AlphaFoldDB" id="A0A5Q2RNU6"/>
<reference evidence="4 5" key="1">
    <citation type="submission" date="2019-11" db="EMBL/GenBank/DDBJ databases">
        <authorList>
            <person name="He Y."/>
        </authorList>
    </citation>
    <scope>NUCLEOTIDE SEQUENCE [LARGE SCALE GENOMIC DNA]</scope>
    <source>
        <strain evidence="4 5">SCSIO 58843</strain>
    </source>
</reference>
<evidence type="ECO:0008006" key="6">
    <source>
        <dbReference type="Google" id="ProtNLM"/>
    </source>
</evidence>
<protein>
    <recommendedName>
        <fullName evidence="6">IPT/TIG domain-containing protein</fullName>
    </recommendedName>
</protein>
<evidence type="ECO:0000256" key="1">
    <source>
        <dbReference type="SAM" id="MobiDB-lite"/>
    </source>
</evidence>